<protein>
    <submittedName>
        <fullName evidence="2">Hydrolase 2, exosortase A system-associated</fullName>
    </submittedName>
</protein>
<dbReference type="KEGG" id="plue:EWM63_12075"/>
<dbReference type="NCBIfam" id="TIGR03101">
    <property type="entry name" value="hydr2_PEP"/>
    <property type="match status" value="1"/>
</dbReference>
<sequence>MNTIAAAPPAQPFFLDSGAAARFCLYHAPVGACRGAWLYLHPFAEEMNKSRRMAALQARALAQHGYAVLQLDLYGCGDSAGDFGDARWEIWQEDAARGLAWLEQQSGCAAGLWGLRLGALLALDVAQQMAQARPLPGLLLWQPVTNGSQFLTQFLRLKVASQMLTDGRDGGNNSGGTAALKQSLAAGQALEIAGYTIDPALALAIETRSADKFTPPACPVHWFDIAAESGRPLSPAAARAVSALGAAGATVSTHVVAGPQFWATQEIEECQTLLDATIESLPEPCHAA</sequence>
<keyword evidence="3" id="KW-1185">Reference proteome</keyword>
<reference evidence="2 3" key="1">
    <citation type="submission" date="2019-02" db="EMBL/GenBank/DDBJ databases">
        <title>Draft Genome Sequences of Six Type Strains of the Genus Massilia.</title>
        <authorList>
            <person name="Miess H."/>
            <person name="Frediansyhah A."/>
            <person name="Gross H."/>
        </authorList>
    </citation>
    <scope>NUCLEOTIDE SEQUENCE [LARGE SCALE GENOMIC DNA]</scope>
    <source>
        <strain evidence="2 3">DSM 17473</strain>
    </source>
</reference>
<dbReference type="InterPro" id="IPR022742">
    <property type="entry name" value="Hydrolase_4"/>
</dbReference>
<dbReference type="Gene3D" id="3.40.50.1820">
    <property type="entry name" value="alpha/beta hydrolase"/>
    <property type="match status" value="1"/>
</dbReference>
<name>A0A4P6KXB0_9BURK</name>
<dbReference type="RefSeq" id="WP_130186741.1">
    <property type="nucleotide sequence ID" value="NZ_CP035913.1"/>
</dbReference>
<feature type="domain" description="Serine aminopeptidase S33" evidence="1">
    <location>
        <begin position="50"/>
        <end position="162"/>
    </location>
</feature>
<evidence type="ECO:0000313" key="3">
    <source>
        <dbReference type="Proteomes" id="UP000290637"/>
    </source>
</evidence>
<dbReference type="OrthoDB" id="8525674at2"/>
<dbReference type="Pfam" id="PF12146">
    <property type="entry name" value="Hydrolase_4"/>
    <property type="match status" value="1"/>
</dbReference>
<proteinExistence type="predicted"/>
<dbReference type="InterPro" id="IPR017532">
    <property type="entry name" value="Hydrolase-2_PEP"/>
</dbReference>
<dbReference type="SUPFAM" id="SSF53474">
    <property type="entry name" value="alpha/beta-Hydrolases"/>
    <property type="match status" value="1"/>
</dbReference>
<dbReference type="Proteomes" id="UP000290637">
    <property type="component" value="Chromosome"/>
</dbReference>
<accession>A0A4P6KXB0</accession>
<organism evidence="2 3">
    <name type="scientific">Pseudoduganella lutea</name>
    <dbReference type="NCBI Taxonomy" id="321985"/>
    <lineage>
        <taxon>Bacteria</taxon>
        <taxon>Pseudomonadati</taxon>
        <taxon>Pseudomonadota</taxon>
        <taxon>Betaproteobacteria</taxon>
        <taxon>Burkholderiales</taxon>
        <taxon>Oxalobacteraceae</taxon>
        <taxon>Telluria group</taxon>
        <taxon>Pseudoduganella</taxon>
    </lineage>
</organism>
<evidence type="ECO:0000259" key="1">
    <source>
        <dbReference type="Pfam" id="PF12146"/>
    </source>
</evidence>
<gene>
    <name evidence="2" type="ORF">EWM63_12075</name>
</gene>
<dbReference type="AlphaFoldDB" id="A0A4P6KXB0"/>
<evidence type="ECO:0000313" key="2">
    <source>
        <dbReference type="EMBL" id="QBE63620.1"/>
    </source>
</evidence>
<dbReference type="GO" id="GO:0016787">
    <property type="term" value="F:hydrolase activity"/>
    <property type="evidence" value="ECO:0007669"/>
    <property type="project" value="UniProtKB-KW"/>
</dbReference>
<dbReference type="EMBL" id="CP035913">
    <property type="protein sequence ID" value="QBE63620.1"/>
    <property type="molecule type" value="Genomic_DNA"/>
</dbReference>
<keyword evidence="2" id="KW-0378">Hydrolase</keyword>
<dbReference type="InterPro" id="IPR029058">
    <property type="entry name" value="AB_hydrolase_fold"/>
</dbReference>